<sequence>MNKLDVNSTLLEDFDFFPRCIYSKSRPQAKHRGQDRSTGRSRLRITRHGRGGRGRARRVEERGYFAKSCVSRSP</sequence>
<name>A0A2X0MWF8_9BASI</name>
<evidence type="ECO:0000256" key="1">
    <source>
        <dbReference type="SAM" id="MobiDB-lite"/>
    </source>
</evidence>
<organism evidence="2 3">
    <name type="scientific">Microbotryum silenes-dioicae</name>
    <dbReference type="NCBI Taxonomy" id="796604"/>
    <lineage>
        <taxon>Eukaryota</taxon>
        <taxon>Fungi</taxon>
        <taxon>Dikarya</taxon>
        <taxon>Basidiomycota</taxon>
        <taxon>Pucciniomycotina</taxon>
        <taxon>Microbotryomycetes</taxon>
        <taxon>Microbotryales</taxon>
        <taxon>Microbotryaceae</taxon>
        <taxon>Microbotryum</taxon>
    </lineage>
</organism>
<feature type="compositionally biased region" description="Basic residues" evidence="1">
    <location>
        <begin position="39"/>
        <end position="56"/>
    </location>
</feature>
<accession>A0A2X0MWF8</accession>
<evidence type="ECO:0000313" key="3">
    <source>
        <dbReference type="Proteomes" id="UP000249464"/>
    </source>
</evidence>
<feature type="region of interest" description="Disordered" evidence="1">
    <location>
        <begin position="25"/>
        <end position="58"/>
    </location>
</feature>
<keyword evidence="3" id="KW-1185">Reference proteome</keyword>
<reference evidence="2 3" key="1">
    <citation type="submission" date="2016-11" db="EMBL/GenBank/DDBJ databases">
        <authorList>
            <person name="Jaros S."/>
            <person name="Januszkiewicz K."/>
            <person name="Wedrychowicz H."/>
        </authorList>
    </citation>
    <scope>NUCLEOTIDE SEQUENCE [LARGE SCALE GENOMIC DNA]</scope>
</reference>
<proteinExistence type="predicted"/>
<dbReference type="EMBL" id="FQNC01000046">
    <property type="protein sequence ID" value="SGY69118.1"/>
    <property type="molecule type" value="Genomic_DNA"/>
</dbReference>
<protein>
    <submittedName>
        <fullName evidence="2">BQ5605_C004g02962 protein</fullName>
    </submittedName>
</protein>
<gene>
    <name evidence="2" type="primary">BQ5605_C004g02962</name>
    <name evidence="2" type="ORF">BQ5605_C004G02962</name>
</gene>
<dbReference type="AlphaFoldDB" id="A0A2X0MWF8"/>
<evidence type="ECO:0000313" key="2">
    <source>
        <dbReference type="EMBL" id="SGY69118.1"/>
    </source>
</evidence>
<dbReference type="Proteomes" id="UP000249464">
    <property type="component" value="Unassembled WGS sequence"/>
</dbReference>